<feature type="transmembrane region" description="Helical" evidence="3">
    <location>
        <begin position="18"/>
        <end position="40"/>
    </location>
</feature>
<organism evidence="5 6">
    <name type="scientific">Papaver somniferum</name>
    <name type="common">Opium poppy</name>
    <dbReference type="NCBI Taxonomy" id="3469"/>
    <lineage>
        <taxon>Eukaryota</taxon>
        <taxon>Viridiplantae</taxon>
        <taxon>Streptophyta</taxon>
        <taxon>Embryophyta</taxon>
        <taxon>Tracheophyta</taxon>
        <taxon>Spermatophyta</taxon>
        <taxon>Magnoliopsida</taxon>
        <taxon>Ranunculales</taxon>
        <taxon>Papaveraceae</taxon>
        <taxon>Papaveroideae</taxon>
        <taxon>Papaver</taxon>
    </lineage>
</organism>
<dbReference type="PANTHER" id="PTHR31044">
    <property type="entry name" value="BETA-1,3 GLUCANASE"/>
    <property type="match status" value="1"/>
</dbReference>
<dbReference type="InterPro" id="IPR012946">
    <property type="entry name" value="X8"/>
</dbReference>
<name>A0A4Y7L286_PAPSO</name>
<dbReference type="Gene3D" id="1.20.58.1040">
    <property type="match status" value="1"/>
</dbReference>
<evidence type="ECO:0000256" key="1">
    <source>
        <dbReference type="ARBA" id="ARBA00022729"/>
    </source>
</evidence>
<dbReference type="EMBL" id="CM010723">
    <property type="protein sequence ID" value="RZC78762.1"/>
    <property type="molecule type" value="Genomic_DNA"/>
</dbReference>
<accession>A0A4Y7L286</accession>
<dbReference type="Gramene" id="RZC78762">
    <property type="protein sequence ID" value="RZC78762"/>
    <property type="gene ID" value="C5167_002956"/>
</dbReference>
<dbReference type="Pfam" id="PF07983">
    <property type="entry name" value="X8"/>
    <property type="match status" value="1"/>
</dbReference>
<evidence type="ECO:0000259" key="4">
    <source>
        <dbReference type="SMART" id="SM00768"/>
    </source>
</evidence>
<gene>
    <name evidence="5" type="ORF">C5167_002956</name>
</gene>
<keyword evidence="6" id="KW-1185">Reference proteome</keyword>
<dbReference type="OMA" id="AEMEIIL"/>
<dbReference type="SMART" id="SM00768">
    <property type="entry name" value="X8"/>
    <property type="match status" value="1"/>
</dbReference>
<keyword evidence="3" id="KW-1133">Transmembrane helix</keyword>
<evidence type="ECO:0000313" key="6">
    <source>
        <dbReference type="Proteomes" id="UP000316621"/>
    </source>
</evidence>
<evidence type="ECO:0000313" key="5">
    <source>
        <dbReference type="EMBL" id="RZC78762.1"/>
    </source>
</evidence>
<protein>
    <recommendedName>
        <fullName evidence="4">X8 domain-containing protein</fullName>
    </recommendedName>
</protein>
<sequence length="155" mass="16966">MCEFYVKPVYFFDAEMEIILFVFIFLMELLFMFSFLMGYVKLLICGGLIQAPGQGSSPATPTPALPAGKQWCVPTQTATDAQLQANINYVCSQGTVDCKPIQAGGACFNPNSLKAHAVYAMNAYYQKSGRHAFNCDFSKTGVITSADPSHDTCKM</sequence>
<evidence type="ECO:0000256" key="3">
    <source>
        <dbReference type="SAM" id="Phobius"/>
    </source>
</evidence>
<dbReference type="GO" id="GO:0009506">
    <property type="term" value="C:plasmodesma"/>
    <property type="evidence" value="ECO:0007669"/>
    <property type="project" value="UniProtKB-ARBA"/>
</dbReference>
<evidence type="ECO:0000256" key="2">
    <source>
        <dbReference type="ARBA" id="ARBA00023157"/>
    </source>
</evidence>
<keyword evidence="3" id="KW-0472">Membrane</keyword>
<keyword evidence="1" id="KW-0732">Signal</keyword>
<dbReference type="InterPro" id="IPR044788">
    <property type="entry name" value="X8_dom_prot"/>
</dbReference>
<dbReference type="PANTHER" id="PTHR31044:SF130">
    <property type="entry name" value="CARBOHYDRATE-BINDING X8 DOMAIN SUPERFAMILY PROTEIN"/>
    <property type="match status" value="1"/>
</dbReference>
<dbReference type="Proteomes" id="UP000316621">
    <property type="component" value="Chromosome 9"/>
</dbReference>
<keyword evidence="2" id="KW-1015">Disulfide bond</keyword>
<feature type="domain" description="X8" evidence="4">
    <location>
        <begin position="70"/>
        <end position="155"/>
    </location>
</feature>
<dbReference type="STRING" id="3469.A0A4Y7L286"/>
<keyword evidence="3" id="KW-0812">Transmembrane</keyword>
<proteinExistence type="predicted"/>
<reference evidence="5 6" key="1">
    <citation type="journal article" date="2018" name="Science">
        <title>The opium poppy genome and morphinan production.</title>
        <authorList>
            <person name="Guo L."/>
            <person name="Winzer T."/>
            <person name="Yang X."/>
            <person name="Li Y."/>
            <person name="Ning Z."/>
            <person name="He Z."/>
            <person name="Teodor R."/>
            <person name="Lu Y."/>
            <person name="Bowser T.A."/>
            <person name="Graham I.A."/>
            <person name="Ye K."/>
        </authorList>
    </citation>
    <scope>NUCLEOTIDE SEQUENCE [LARGE SCALE GENOMIC DNA]</scope>
    <source>
        <strain evidence="6">cv. HN1</strain>
        <tissue evidence="5">Leaves</tissue>
    </source>
</reference>
<dbReference type="FunFam" id="1.20.58.1040:FF:000003">
    <property type="entry name" value="glucan endo-1,3-beta-glucosidase 7"/>
    <property type="match status" value="1"/>
</dbReference>
<dbReference type="AlphaFoldDB" id="A0A4Y7L286"/>